<gene>
    <name evidence="11" type="ORF">DHf2319_11880</name>
</gene>
<evidence type="ECO:0000313" key="12">
    <source>
        <dbReference type="Proteomes" id="UP000831607"/>
    </source>
</evidence>
<evidence type="ECO:0000256" key="6">
    <source>
        <dbReference type="ARBA" id="ARBA00022989"/>
    </source>
</evidence>
<feature type="transmembrane region" description="Helical" evidence="9">
    <location>
        <begin position="91"/>
        <end position="116"/>
    </location>
</feature>
<evidence type="ECO:0000256" key="3">
    <source>
        <dbReference type="ARBA" id="ARBA00022475"/>
    </source>
</evidence>
<keyword evidence="2 9" id="KW-0813">Transport</keyword>
<keyword evidence="3" id="KW-1003">Cell membrane</keyword>
<evidence type="ECO:0000256" key="1">
    <source>
        <dbReference type="ARBA" id="ARBA00004429"/>
    </source>
</evidence>
<keyword evidence="6 9" id="KW-1133">Transmembrane helix</keyword>
<dbReference type="InterPro" id="IPR055348">
    <property type="entry name" value="DctQ"/>
</dbReference>
<keyword evidence="7 9" id="KW-0472">Membrane</keyword>
<feature type="transmembrane region" description="Helical" evidence="9">
    <location>
        <begin position="136"/>
        <end position="158"/>
    </location>
</feature>
<sequence>MRGLLKISAGIDWLNETVGRIVIWLCLIVVLISSTNAVVRKLFSVSSNAWLELQWYLFGAIFLLASGYTLLRNEHVRVDILSARMSRRNQLLVEIFGVLFFLLPIAVLILILSWPVFIDSFIENEQSSNAGGLVRWPMKLLVPIGFLLLVLAGISHLIKCIGCLLGMCPDPTLKEANKSSEQALAEEIAMYADNQSIQHNPVEPIERSAKERNHHG</sequence>
<dbReference type="Pfam" id="PF04290">
    <property type="entry name" value="DctQ"/>
    <property type="match status" value="1"/>
</dbReference>
<comment type="function">
    <text evidence="9">Part of the tripartite ATP-independent periplasmic (TRAP) transport system.</text>
</comment>
<evidence type="ECO:0000256" key="9">
    <source>
        <dbReference type="RuleBase" id="RU369079"/>
    </source>
</evidence>
<reference evidence="11 12" key="1">
    <citation type="submission" date="2020-11" db="EMBL/GenBank/DDBJ databases">
        <title>Algicoccus daihaiensis sp.nov., isolated from Daihai Lake in Inner Mongolia.</title>
        <authorList>
            <person name="Kai J."/>
        </authorList>
    </citation>
    <scope>NUCLEOTIDE SEQUENCE [LARGE SCALE GENOMIC DNA]</scope>
    <source>
        <strain evidence="12">f23</strain>
    </source>
</reference>
<dbReference type="PANTHER" id="PTHR35011">
    <property type="entry name" value="2,3-DIKETO-L-GULONATE TRAP TRANSPORTER SMALL PERMEASE PROTEIN YIAM"/>
    <property type="match status" value="1"/>
</dbReference>
<feature type="domain" description="Tripartite ATP-independent periplasmic transporters DctQ component" evidence="10">
    <location>
        <begin position="30"/>
        <end position="160"/>
    </location>
</feature>
<evidence type="ECO:0000256" key="7">
    <source>
        <dbReference type="ARBA" id="ARBA00023136"/>
    </source>
</evidence>
<evidence type="ECO:0000259" key="10">
    <source>
        <dbReference type="Pfam" id="PF04290"/>
    </source>
</evidence>
<comment type="similarity">
    <text evidence="8 9">Belongs to the TRAP transporter small permease family.</text>
</comment>
<dbReference type="Proteomes" id="UP000831607">
    <property type="component" value="Chromosome"/>
</dbReference>
<keyword evidence="4 9" id="KW-0997">Cell inner membrane</keyword>
<comment type="subunit">
    <text evidence="9">The complex comprises the extracytoplasmic solute receptor protein and the two transmembrane proteins.</text>
</comment>
<dbReference type="InterPro" id="IPR007387">
    <property type="entry name" value="TRAP_DctQ"/>
</dbReference>
<evidence type="ECO:0000256" key="5">
    <source>
        <dbReference type="ARBA" id="ARBA00022692"/>
    </source>
</evidence>
<name>A0ABY4AIX5_9BURK</name>
<organism evidence="11 12">
    <name type="scientific">Orrella daihaiensis</name>
    <dbReference type="NCBI Taxonomy" id="2782176"/>
    <lineage>
        <taxon>Bacteria</taxon>
        <taxon>Pseudomonadati</taxon>
        <taxon>Pseudomonadota</taxon>
        <taxon>Betaproteobacteria</taxon>
        <taxon>Burkholderiales</taxon>
        <taxon>Alcaligenaceae</taxon>
        <taxon>Orrella</taxon>
    </lineage>
</organism>
<protein>
    <recommendedName>
        <fullName evidence="9">TRAP transporter small permease protein</fullName>
    </recommendedName>
</protein>
<evidence type="ECO:0000256" key="8">
    <source>
        <dbReference type="ARBA" id="ARBA00038436"/>
    </source>
</evidence>
<comment type="subcellular location">
    <subcellularLocation>
        <location evidence="1 9">Cell inner membrane</location>
        <topology evidence="1 9">Multi-pass membrane protein</topology>
    </subcellularLocation>
</comment>
<evidence type="ECO:0000256" key="4">
    <source>
        <dbReference type="ARBA" id="ARBA00022519"/>
    </source>
</evidence>
<dbReference type="PANTHER" id="PTHR35011:SF4">
    <property type="entry name" value="SLL1102 PROTEIN"/>
    <property type="match status" value="1"/>
</dbReference>
<accession>A0ABY4AIX5</accession>
<feature type="transmembrane region" description="Helical" evidence="9">
    <location>
        <begin position="55"/>
        <end position="71"/>
    </location>
</feature>
<feature type="transmembrane region" description="Helical" evidence="9">
    <location>
        <begin position="21"/>
        <end position="43"/>
    </location>
</feature>
<keyword evidence="5 9" id="KW-0812">Transmembrane</keyword>
<keyword evidence="12" id="KW-1185">Reference proteome</keyword>
<proteinExistence type="inferred from homology"/>
<dbReference type="RefSeq" id="WP_243478521.1">
    <property type="nucleotide sequence ID" value="NZ_CP063982.1"/>
</dbReference>
<evidence type="ECO:0000313" key="11">
    <source>
        <dbReference type="EMBL" id="UOD50124.1"/>
    </source>
</evidence>
<evidence type="ECO:0000256" key="2">
    <source>
        <dbReference type="ARBA" id="ARBA00022448"/>
    </source>
</evidence>
<dbReference type="EMBL" id="CP063982">
    <property type="protein sequence ID" value="UOD50124.1"/>
    <property type="molecule type" value="Genomic_DNA"/>
</dbReference>